<protein>
    <submittedName>
        <fullName evidence="2">Uncharacterized protein</fullName>
    </submittedName>
</protein>
<feature type="compositionally biased region" description="Gly residues" evidence="1">
    <location>
        <begin position="8"/>
        <end position="20"/>
    </location>
</feature>
<accession>A0A9X9MC23</accession>
<gene>
    <name evidence="2" type="ORF">BN2614_LOCUS2</name>
</gene>
<proteinExistence type="predicted"/>
<dbReference type="Proteomes" id="UP000269945">
    <property type="component" value="Unassembled WGS sequence"/>
</dbReference>
<sequence>MDRLLGFGTPGGGSAWGRGA</sequence>
<name>A0A9X9MC23_GULGU</name>
<organism evidence="2 3">
    <name type="scientific">Gulo gulo</name>
    <name type="common">Wolverine</name>
    <name type="synonym">Gluton</name>
    <dbReference type="NCBI Taxonomy" id="48420"/>
    <lineage>
        <taxon>Eukaryota</taxon>
        <taxon>Metazoa</taxon>
        <taxon>Chordata</taxon>
        <taxon>Craniata</taxon>
        <taxon>Vertebrata</taxon>
        <taxon>Euteleostomi</taxon>
        <taxon>Mammalia</taxon>
        <taxon>Eutheria</taxon>
        <taxon>Laurasiatheria</taxon>
        <taxon>Carnivora</taxon>
        <taxon>Caniformia</taxon>
        <taxon>Musteloidea</taxon>
        <taxon>Mustelidae</taxon>
        <taxon>Guloninae</taxon>
        <taxon>Gulo</taxon>
    </lineage>
</organism>
<keyword evidence="3" id="KW-1185">Reference proteome</keyword>
<evidence type="ECO:0000313" key="3">
    <source>
        <dbReference type="Proteomes" id="UP000269945"/>
    </source>
</evidence>
<dbReference type="AlphaFoldDB" id="A0A9X9MC23"/>
<feature type="region of interest" description="Disordered" evidence="1">
    <location>
        <begin position="1"/>
        <end position="20"/>
    </location>
</feature>
<evidence type="ECO:0000313" key="2">
    <source>
        <dbReference type="EMBL" id="VCX41845.1"/>
    </source>
</evidence>
<reference evidence="2 3" key="1">
    <citation type="submission" date="2018-10" db="EMBL/GenBank/DDBJ databases">
        <authorList>
            <person name="Ekblom R."/>
            <person name="Jareborg N."/>
        </authorList>
    </citation>
    <scope>NUCLEOTIDE SEQUENCE [LARGE SCALE GENOMIC DNA]</scope>
    <source>
        <tissue evidence="2">Muscle</tissue>
    </source>
</reference>
<dbReference type="EMBL" id="CYRY02046195">
    <property type="protein sequence ID" value="VCX41845.1"/>
    <property type="molecule type" value="Genomic_DNA"/>
</dbReference>
<evidence type="ECO:0000256" key="1">
    <source>
        <dbReference type="SAM" id="MobiDB-lite"/>
    </source>
</evidence>
<comment type="caution">
    <text evidence="2">The sequence shown here is derived from an EMBL/GenBank/DDBJ whole genome shotgun (WGS) entry which is preliminary data.</text>
</comment>